<accession>A0A5M8RXH5</accession>
<proteinExistence type="predicted"/>
<name>A0A5M8RXH5_9BACI</name>
<evidence type="ECO:0000313" key="2">
    <source>
        <dbReference type="Proteomes" id="UP000324326"/>
    </source>
</evidence>
<reference evidence="1 2" key="1">
    <citation type="submission" date="2018-08" db="EMBL/GenBank/DDBJ databases">
        <title>Bacillus phenotypic plasticity.</title>
        <authorList>
            <person name="Hurtado E."/>
        </authorList>
    </citation>
    <scope>NUCLEOTIDE SEQUENCE [LARGE SCALE GENOMIC DNA]</scope>
    <source>
        <strain evidence="1 2">427</strain>
    </source>
</reference>
<gene>
    <name evidence="1" type="ORF">DX927_06465</name>
</gene>
<dbReference type="Proteomes" id="UP000324326">
    <property type="component" value="Unassembled WGS sequence"/>
</dbReference>
<organism evidence="1 2">
    <name type="scientific">Bacillus swezeyi</name>
    <dbReference type="NCBI Taxonomy" id="1925020"/>
    <lineage>
        <taxon>Bacteria</taxon>
        <taxon>Bacillati</taxon>
        <taxon>Bacillota</taxon>
        <taxon>Bacilli</taxon>
        <taxon>Bacillales</taxon>
        <taxon>Bacillaceae</taxon>
        <taxon>Bacillus</taxon>
    </lineage>
</organism>
<dbReference type="AlphaFoldDB" id="A0A5M8RXH5"/>
<dbReference type="EMBL" id="QSND01000002">
    <property type="protein sequence ID" value="KAA6450512.1"/>
    <property type="molecule type" value="Genomic_DNA"/>
</dbReference>
<dbReference type="RefSeq" id="WP_148956485.1">
    <property type="nucleotide sequence ID" value="NZ_QSND01000002.1"/>
</dbReference>
<comment type="caution">
    <text evidence="1">The sequence shown here is derived from an EMBL/GenBank/DDBJ whole genome shotgun (WGS) entry which is preliminary data.</text>
</comment>
<evidence type="ECO:0000313" key="1">
    <source>
        <dbReference type="EMBL" id="KAA6450512.1"/>
    </source>
</evidence>
<protein>
    <submittedName>
        <fullName evidence="1">Uncharacterized protein</fullName>
    </submittedName>
</protein>
<sequence>MNQRKINSRRSKLNRLARNHCANYKSGGACDLQRCGLCTVEIKTDSIHGNICPYFMRNVLPAEPALMREYLECLPADHPLRNKSNRAGKCNRCGQRFERRSNRQQYCAGCAVENEKENSRRRNRDFRDRQRKRMTI</sequence>